<sequence>MPKRPQETDDGHVAPNAKKPKIGSPSQAINFNHADYTIAWISALPKEQTAAIAMLDRKHPDLPSPTNDDNVYTLGSIGGHNIVIACLPKGRYGTNSAATIATKMIGSFPSIKFGLLVGIGGGIPSKVRLGDVVVSTPVDQYPGVVQWDFGKAEEGGEFRRTGSLNSPPNALLKVLAKLETEHEMQESKVPGFLNEMKQKWPKLYPKYFWNDSLRDPQDEDRERAANVATNIAANELQTRCPDIHHGLIASGNQVIKDAAVRDRLDEDLGEKLLCIEMEAAGLMNDFPCLVVRGICDYADSGKNKDWQEYAAAVAAAFAKEILFTLQIWAVERMDPVRGM</sequence>
<dbReference type="PANTHER" id="PTHR46082:SF11">
    <property type="entry name" value="AAA+ ATPASE DOMAIN-CONTAINING PROTEIN-RELATED"/>
    <property type="match status" value="1"/>
</dbReference>
<evidence type="ECO:0000313" key="3">
    <source>
        <dbReference type="EMBL" id="PTB34708.1"/>
    </source>
</evidence>
<protein>
    <recommendedName>
        <fullName evidence="2">Nucleoside phosphorylase domain-containing protein</fullName>
    </recommendedName>
</protein>
<dbReference type="PANTHER" id="PTHR46082">
    <property type="entry name" value="ATP/GTP-BINDING PROTEIN-RELATED"/>
    <property type="match status" value="1"/>
</dbReference>
<keyword evidence="4" id="KW-1185">Reference proteome</keyword>
<evidence type="ECO:0000313" key="4">
    <source>
        <dbReference type="Proteomes" id="UP000240493"/>
    </source>
</evidence>
<name>A0A2T3YQ58_TRIA4</name>
<evidence type="ECO:0000259" key="2">
    <source>
        <dbReference type="Pfam" id="PF01048"/>
    </source>
</evidence>
<reference evidence="3 4" key="1">
    <citation type="submission" date="2016-07" db="EMBL/GenBank/DDBJ databases">
        <title>Multiple horizontal gene transfer events from other fungi enriched the ability of initially mycotrophic Trichoderma (Ascomycota) to feed on dead plant biomass.</title>
        <authorList>
            <consortium name="DOE Joint Genome Institute"/>
            <person name="Aerts A."/>
            <person name="Atanasova L."/>
            <person name="Chenthamara K."/>
            <person name="Zhang J."/>
            <person name="Grujic M."/>
            <person name="Henrissat B."/>
            <person name="Kuo A."/>
            <person name="Salamov A."/>
            <person name="Lipzen A."/>
            <person name="Labutti K."/>
            <person name="Barry K."/>
            <person name="Miao Y."/>
            <person name="Rahimi M.J."/>
            <person name="Shen Q."/>
            <person name="Grigoriev I.V."/>
            <person name="Kubicek C.P."/>
            <person name="Druzhinina I.S."/>
        </authorList>
    </citation>
    <scope>NUCLEOTIDE SEQUENCE [LARGE SCALE GENOMIC DNA]</scope>
    <source>
        <strain evidence="3 4">CBS 433.97</strain>
    </source>
</reference>
<dbReference type="Proteomes" id="UP000240493">
    <property type="component" value="Unassembled WGS sequence"/>
</dbReference>
<feature type="region of interest" description="Disordered" evidence="1">
    <location>
        <begin position="1"/>
        <end position="26"/>
    </location>
</feature>
<proteinExistence type="predicted"/>
<dbReference type="GO" id="GO:0003824">
    <property type="term" value="F:catalytic activity"/>
    <property type="evidence" value="ECO:0007669"/>
    <property type="project" value="InterPro"/>
</dbReference>
<dbReference type="InterPro" id="IPR000845">
    <property type="entry name" value="Nucleoside_phosphorylase_d"/>
</dbReference>
<dbReference type="STRING" id="1042311.A0A2T3YQ58"/>
<dbReference type="GO" id="GO:0009116">
    <property type="term" value="P:nucleoside metabolic process"/>
    <property type="evidence" value="ECO:0007669"/>
    <property type="project" value="InterPro"/>
</dbReference>
<dbReference type="SUPFAM" id="SSF53167">
    <property type="entry name" value="Purine and uridine phosphorylases"/>
    <property type="match status" value="1"/>
</dbReference>
<dbReference type="Gene3D" id="3.40.50.1580">
    <property type="entry name" value="Nucleoside phosphorylase domain"/>
    <property type="match status" value="1"/>
</dbReference>
<organism evidence="3 4">
    <name type="scientific">Trichoderma asperellum (strain ATCC 204424 / CBS 433.97 / NBRC 101777)</name>
    <dbReference type="NCBI Taxonomy" id="1042311"/>
    <lineage>
        <taxon>Eukaryota</taxon>
        <taxon>Fungi</taxon>
        <taxon>Dikarya</taxon>
        <taxon>Ascomycota</taxon>
        <taxon>Pezizomycotina</taxon>
        <taxon>Sordariomycetes</taxon>
        <taxon>Hypocreomycetidae</taxon>
        <taxon>Hypocreales</taxon>
        <taxon>Hypocreaceae</taxon>
        <taxon>Trichoderma</taxon>
    </lineage>
</organism>
<dbReference type="InterPro" id="IPR035994">
    <property type="entry name" value="Nucleoside_phosphorylase_sf"/>
</dbReference>
<feature type="compositionally biased region" description="Basic and acidic residues" evidence="1">
    <location>
        <begin position="1"/>
        <end position="12"/>
    </location>
</feature>
<evidence type="ECO:0000256" key="1">
    <source>
        <dbReference type="SAM" id="MobiDB-lite"/>
    </source>
</evidence>
<accession>A0A2T3YQ58</accession>
<dbReference type="EMBL" id="KZ679327">
    <property type="protein sequence ID" value="PTB34708.1"/>
    <property type="molecule type" value="Genomic_DNA"/>
</dbReference>
<dbReference type="InterPro" id="IPR053137">
    <property type="entry name" value="NLR-like"/>
</dbReference>
<dbReference type="AlphaFoldDB" id="A0A2T3YQ58"/>
<feature type="domain" description="Nucleoside phosphorylase" evidence="2">
    <location>
        <begin position="38"/>
        <end position="320"/>
    </location>
</feature>
<dbReference type="Pfam" id="PF01048">
    <property type="entry name" value="PNP_UDP_1"/>
    <property type="match status" value="1"/>
</dbReference>
<gene>
    <name evidence="3" type="ORF">M441DRAFT_155084</name>
</gene>
<dbReference type="OrthoDB" id="20872at2759"/>